<evidence type="ECO:0000256" key="3">
    <source>
        <dbReference type="ARBA" id="ARBA00022737"/>
    </source>
</evidence>
<evidence type="ECO:0000256" key="1">
    <source>
        <dbReference type="ARBA" id="ARBA00004123"/>
    </source>
</evidence>
<feature type="region of interest" description="Disordered" evidence="10">
    <location>
        <begin position="224"/>
        <end position="262"/>
    </location>
</feature>
<feature type="compositionally biased region" description="Basic and acidic residues" evidence="10">
    <location>
        <begin position="295"/>
        <end position="306"/>
    </location>
</feature>
<dbReference type="AlphaFoldDB" id="A0A1W0WMH6"/>
<dbReference type="GO" id="GO:0005634">
    <property type="term" value="C:nucleus"/>
    <property type="evidence" value="ECO:0007669"/>
    <property type="project" value="UniProtKB-SubCell"/>
</dbReference>
<protein>
    <submittedName>
        <fullName evidence="12">Zinc finger protein 786</fullName>
    </submittedName>
</protein>
<comment type="subcellular location">
    <subcellularLocation>
        <location evidence="1">Nucleus</location>
    </subcellularLocation>
</comment>
<dbReference type="PANTHER" id="PTHR16515:SF49">
    <property type="entry name" value="GASTRULA ZINC FINGER PROTEIN XLCGF49.1-LIKE-RELATED"/>
    <property type="match status" value="1"/>
</dbReference>
<accession>A0A1W0WMH6</accession>
<dbReference type="Pfam" id="PF21549">
    <property type="entry name" value="PRDM2_PR"/>
    <property type="match status" value="1"/>
</dbReference>
<evidence type="ECO:0000256" key="10">
    <source>
        <dbReference type="SAM" id="MobiDB-lite"/>
    </source>
</evidence>
<evidence type="ECO:0000259" key="11">
    <source>
        <dbReference type="PROSITE" id="PS50157"/>
    </source>
</evidence>
<evidence type="ECO:0000256" key="5">
    <source>
        <dbReference type="ARBA" id="ARBA00022833"/>
    </source>
</evidence>
<dbReference type="InterPro" id="IPR013087">
    <property type="entry name" value="Znf_C2H2_type"/>
</dbReference>
<feature type="domain" description="C2H2-type" evidence="11">
    <location>
        <begin position="535"/>
        <end position="563"/>
    </location>
</feature>
<feature type="domain" description="C2H2-type" evidence="11">
    <location>
        <begin position="479"/>
        <end position="502"/>
    </location>
</feature>
<dbReference type="PROSITE" id="PS50157">
    <property type="entry name" value="ZINC_FINGER_C2H2_2"/>
    <property type="match status" value="4"/>
</dbReference>
<evidence type="ECO:0000313" key="12">
    <source>
        <dbReference type="EMBL" id="OQV16389.1"/>
    </source>
</evidence>
<keyword evidence="3" id="KW-0677">Repeat</keyword>
<dbReference type="InterPro" id="IPR001214">
    <property type="entry name" value="SET_dom"/>
</dbReference>
<sequence>MDLAVTPLAMTQFVAPIPKISATWCEICEDPVEGGPCLLHTPLESDQPTIPRAIASLPTSLEMRKIPGSKGKWRPHEWYVQKLVNMQGNERGVFTRLPIPGPRLFGPLVAKLRSMSTDEIAAAHFGVVGANGSLLHYQLLSDHDCNWMKFVRLADDSGNANVAAYQRGEEIYFAAVRPLLEGDELRVGYLAEYASAIGKNDDCVVDHDNMRIFFGRGEDLIGSASNGIPSQHPPTPSVSKIHPSSLPVSRASRRPTKYLSQQTALHGDDEVVISALEAYRGWSPVLALHQPSHSKLQDAESDHSMDPSDDDDPPYIPKQSPHKQTKVKPVAATPRSSSLVVLEQLTLPNSNKRKRKSRKETPVPKPKEVFFTCAHCPAQFRSAELVECHGGRHGKERVGEEFPFQCPGCAFVGVSTSNFLEHIDQHRRPVSTKKTSFTCKRCPKPPTFSSADSLLKHEQRLHPVEAAAEAAAADALKTFTCRTCQRKFLNLAALRIHERRHSVLPLHQCCICLTNCPTPAELREHLESHRVEGLLACRMCDKSFPEYYVLSRHYRSQHHNKTFTCGTCHRVFKRQTHLNRHVATHSAVYPYVCAVCGRRFKWKQQFHKHRQLLHNPEGGGQNGSGRINEVAERVARQFAQALVCQFCTRQYANPERLAIHQRKQHLEMLLQQPAPAGRRS</sequence>
<keyword evidence="2" id="KW-0479">Metal-binding</keyword>
<dbReference type="SUPFAM" id="SSF57667">
    <property type="entry name" value="beta-beta-alpha zinc fingers"/>
    <property type="match status" value="3"/>
</dbReference>
<evidence type="ECO:0000313" key="13">
    <source>
        <dbReference type="Proteomes" id="UP000192578"/>
    </source>
</evidence>
<dbReference type="Proteomes" id="UP000192578">
    <property type="component" value="Unassembled WGS sequence"/>
</dbReference>
<dbReference type="Gene3D" id="2.170.270.10">
    <property type="entry name" value="SET domain"/>
    <property type="match status" value="1"/>
</dbReference>
<proteinExistence type="predicted"/>
<evidence type="ECO:0000256" key="6">
    <source>
        <dbReference type="ARBA" id="ARBA00023015"/>
    </source>
</evidence>
<feature type="domain" description="C2H2-type" evidence="11">
    <location>
        <begin position="563"/>
        <end position="590"/>
    </location>
</feature>
<dbReference type="PANTHER" id="PTHR16515">
    <property type="entry name" value="PR DOMAIN ZINC FINGER PROTEIN"/>
    <property type="match status" value="1"/>
</dbReference>
<evidence type="ECO:0000256" key="4">
    <source>
        <dbReference type="ARBA" id="ARBA00022771"/>
    </source>
</evidence>
<feature type="region of interest" description="Disordered" evidence="10">
    <location>
        <begin position="291"/>
        <end position="363"/>
    </location>
</feature>
<dbReference type="Pfam" id="PF00096">
    <property type="entry name" value="zf-C2H2"/>
    <property type="match status" value="1"/>
</dbReference>
<name>A0A1W0WMH6_HYPEX</name>
<dbReference type="Gene3D" id="3.30.160.60">
    <property type="entry name" value="Classic Zinc Finger"/>
    <property type="match status" value="4"/>
</dbReference>
<gene>
    <name evidence="12" type="ORF">BV898_09533</name>
</gene>
<evidence type="ECO:0000256" key="2">
    <source>
        <dbReference type="ARBA" id="ARBA00022723"/>
    </source>
</evidence>
<dbReference type="GO" id="GO:0008270">
    <property type="term" value="F:zinc ion binding"/>
    <property type="evidence" value="ECO:0007669"/>
    <property type="project" value="UniProtKB-KW"/>
</dbReference>
<dbReference type="EMBL" id="MTYJ01000075">
    <property type="protein sequence ID" value="OQV16389.1"/>
    <property type="molecule type" value="Genomic_DNA"/>
</dbReference>
<dbReference type="OrthoDB" id="3535323at2759"/>
<organism evidence="12 13">
    <name type="scientific">Hypsibius exemplaris</name>
    <name type="common">Freshwater tardigrade</name>
    <dbReference type="NCBI Taxonomy" id="2072580"/>
    <lineage>
        <taxon>Eukaryota</taxon>
        <taxon>Metazoa</taxon>
        <taxon>Ecdysozoa</taxon>
        <taxon>Tardigrada</taxon>
        <taxon>Eutardigrada</taxon>
        <taxon>Parachela</taxon>
        <taxon>Hypsibioidea</taxon>
        <taxon>Hypsibiidae</taxon>
        <taxon>Hypsibius</taxon>
    </lineage>
</organism>
<feature type="domain" description="C2H2-type" evidence="11">
    <location>
        <begin position="591"/>
        <end position="619"/>
    </location>
</feature>
<keyword evidence="13" id="KW-1185">Reference proteome</keyword>
<comment type="caution">
    <text evidence="12">The sequence shown here is derived from an EMBL/GenBank/DDBJ whole genome shotgun (WGS) entry which is preliminary data.</text>
</comment>
<keyword evidence="5" id="KW-0862">Zinc</keyword>
<dbReference type="SMART" id="SM00355">
    <property type="entry name" value="ZnF_C2H2"/>
    <property type="match status" value="9"/>
</dbReference>
<dbReference type="PROSITE" id="PS00028">
    <property type="entry name" value="ZINC_FINGER_C2H2_1"/>
    <property type="match status" value="5"/>
</dbReference>
<dbReference type="InterPro" id="IPR046341">
    <property type="entry name" value="SET_dom_sf"/>
</dbReference>
<dbReference type="InterPro" id="IPR036236">
    <property type="entry name" value="Znf_C2H2_sf"/>
</dbReference>
<keyword evidence="7" id="KW-0804">Transcription</keyword>
<dbReference type="InterPro" id="IPR050331">
    <property type="entry name" value="Zinc_finger"/>
</dbReference>
<evidence type="ECO:0000256" key="9">
    <source>
        <dbReference type="PROSITE-ProRule" id="PRU00042"/>
    </source>
</evidence>
<reference evidence="13" key="1">
    <citation type="submission" date="2017-01" db="EMBL/GenBank/DDBJ databases">
        <title>Comparative genomics of anhydrobiosis in the tardigrade Hypsibius dujardini.</title>
        <authorList>
            <person name="Yoshida Y."/>
            <person name="Koutsovoulos G."/>
            <person name="Laetsch D."/>
            <person name="Stevens L."/>
            <person name="Kumar S."/>
            <person name="Horikawa D."/>
            <person name="Ishino K."/>
            <person name="Komine S."/>
            <person name="Tomita M."/>
            <person name="Blaxter M."/>
            <person name="Arakawa K."/>
        </authorList>
    </citation>
    <scope>NUCLEOTIDE SEQUENCE [LARGE SCALE GENOMIC DNA]</scope>
    <source>
        <strain evidence="13">Z151</strain>
    </source>
</reference>
<keyword evidence="4 9" id="KW-0863">Zinc-finger</keyword>
<evidence type="ECO:0000256" key="7">
    <source>
        <dbReference type="ARBA" id="ARBA00023163"/>
    </source>
</evidence>
<dbReference type="GO" id="GO:0010468">
    <property type="term" value="P:regulation of gene expression"/>
    <property type="evidence" value="ECO:0007669"/>
    <property type="project" value="TreeGrafter"/>
</dbReference>
<evidence type="ECO:0000256" key="8">
    <source>
        <dbReference type="ARBA" id="ARBA00023242"/>
    </source>
</evidence>
<keyword evidence="8" id="KW-0539">Nucleus</keyword>
<keyword evidence="6" id="KW-0805">Transcription regulation</keyword>